<dbReference type="HOGENOM" id="CLU_2224172_0_0_1"/>
<accession>A0A0C3SA35</accession>
<dbReference type="Proteomes" id="UP000053257">
    <property type="component" value="Unassembled WGS sequence"/>
</dbReference>
<evidence type="ECO:0000313" key="1">
    <source>
        <dbReference type="EMBL" id="KIP08842.1"/>
    </source>
</evidence>
<organism evidence="1 2">
    <name type="scientific">Phlebiopsis gigantea (strain 11061_1 CR5-6)</name>
    <name type="common">White-rot fungus</name>
    <name type="synonym">Peniophora gigantea</name>
    <dbReference type="NCBI Taxonomy" id="745531"/>
    <lineage>
        <taxon>Eukaryota</taxon>
        <taxon>Fungi</taxon>
        <taxon>Dikarya</taxon>
        <taxon>Basidiomycota</taxon>
        <taxon>Agaricomycotina</taxon>
        <taxon>Agaricomycetes</taxon>
        <taxon>Polyporales</taxon>
        <taxon>Phanerochaetaceae</taxon>
        <taxon>Phlebiopsis</taxon>
    </lineage>
</organism>
<reference evidence="1 2" key="1">
    <citation type="journal article" date="2014" name="PLoS Genet.">
        <title>Analysis of the Phlebiopsis gigantea genome, transcriptome and secretome provides insight into its pioneer colonization strategies of wood.</title>
        <authorList>
            <person name="Hori C."/>
            <person name="Ishida T."/>
            <person name="Igarashi K."/>
            <person name="Samejima M."/>
            <person name="Suzuki H."/>
            <person name="Master E."/>
            <person name="Ferreira P."/>
            <person name="Ruiz-Duenas F.J."/>
            <person name="Held B."/>
            <person name="Canessa P."/>
            <person name="Larrondo L.F."/>
            <person name="Schmoll M."/>
            <person name="Druzhinina I.S."/>
            <person name="Kubicek C.P."/>
            <person name="Gaskell J.A."/>
            <person name="Kersten P."/>
            <person name="St John F."/>
            <person name="Glasner J."/>
            <person name="Sabat G."/>
            <person name="Splinter BonDurant S."/>
            <person name="Syed K."/>
            <person name="Yadav J."/>
            <person name="Mgbeahuruike A.C."/>
            <person name="Kovalchuk A."/>
            <person name="Asiegbu F.O."/>
            <person name="Lackner G."/>
            <person name="Hoffmeister D."/>
            <person name="Rencoret J."/>
            <person name="Gutierrez A."/>
            <person name="Sun H."/>
            <person name="Lindquist E."/>
            <person name="Barry K."/>
            <person name="Riley R."/>
            <person name="Grigoriev I.V."/>
            <person name="Henrissat B."/>
            <person name="Kues U."/>
            <person name="Berka R.M."/>
            <person name="Martinez A.T."/>
            <person name="Covert S.F."/>
            <person name="Blanchette R.A."/>
            <person name="Cullen D."/>
        </authorList>
    </citation>
    <scope>NUCLEOTIDE SEQUENCE [LARGE SCALE GENOMIC DNA]</scope>
    <source>
        <strain evidence="1 2">11061_1 CR5-6</strain>
    </source>
</reference>
<gene>
    <name evidence="1" type="ORF">PHLGIDRAFT_356628</name>
</gene>
<protein>
    <submittedName>
        <fullName evidence="1">Uncharacterized protein</fullName>
    </submittedName>
</protein>
<sequence length="106" mass="11357">MCLCSPNGSCVLSAMISTGPVASARPLSGFARRRTTSRAPEGGRRTQRAFLILRAMTTHGTLLVTSDTRDCGPLRSSLQMSITLAALSCWVRRPSEHAPPATLEKT</sequence>
<dbReference type="EMBL" id="KN840473">
    <property type="protein sequence ID" value="KIP08842.1"/>
    <property type="molecule type" value="Genomic_DNA"/>
</dbReference>
<proteinExistence type="predicted"/>
<dbReference type="AlphaFoldDB" id="A0A0C3SA35"/>
<name>A0A0C3SA35_PHLG1</name>
<keyword evidence="2" id="KW-1185">Reference proteome</keyword>
<evidence type="ECO:0000313" key="2">
    <source>
        <dbReference type="Proteomes" id="UP000053257"/>
    </source>
</evidence>